<dbReference type="SUPFAM" id="SSF55729">
    <property type="entry name" value="Acyl-CoA N-acyltransferases (Nat)"/>
    <property type="match status" value="1"/>
</dbReference>
<dbReference type="RefSeq" id="WP_203944400.1">
    <property type="nucleotide sequence ID" value="NZ_BOOR01000014.1"/>
</dbReference>
<evidence type="ECO:0000256" key="2">
    <source>
        <dbReference type="ARBA" id="ARBA00022691"/>
    </source>
</evidence>
<dbReference type="GO" id="GO:0016747">
    <property type="term" value="F:acyltransferase activity, transferring groups other than amino-acyl groups"/>
    <property type="evidence" value="ECO:0007669"/>
    <property type="project" value="InterPro"/>
</dbReference>
<dbReference type="EC" id="2.1.1.137" evidence="4"/>
<evidence type="ECO:0000256" key="6">
    <source>
        <dbReference type="ARBA" id="ARBA00047941"/>
    </source>
</evidence>
<organism evidence="10 11">
    <name type="scientific">Planotetraspora thailandica</name>
    <dbReference type="NCBI Taxonomy" id="487172"/>
    <lineage>
        <taxon>Bacteria</taxon>
        <taxon>Bacillati</taxon>
        <taxon>Actinomycetota</taxon>
        <taxon>Actinomycetes</taxon>
        <taxon>Streptosporangiales</taxon>
        <taxon>Streptosporangiaceae</taxon>
        <taxon>Planotetraspora</taxon>
    </lineage>
</organism>
<evidence type="ECO:0000313" key="10">
    <source>
        <dbReference type="EMBL" id="GII54158.1"/>
    </source>
</evidence>
<evidence type="ECO:0000256" key="5">
    <source>
        <dbReference type="ARBA" id="ARBA00034545"/>
    </source>
</evidence>
<keyword evidence="11" id="KW-1185">Reference proteome</keyword>
<protein>
    <recommendedName>
        <fullName evidence="5">Arsenite methyltransferase</fullName>
        <ecNumber evidence="4">2.1.1.137</ecNumber>
    </recommendedName>
</protein>
<evidence type="ECO:0000256" key="8">
    <source>
        <dbReference type="ARBA" id="ARBA00048428"/>
    </source>
</evidence>
<keyword evidence="2" id="KW-0949">S-adenosyl-L-methionine</keyword>
<evidence type="ECO:0000256" key="7">
    <source>
        <dbReference type="ARBA" id="ARBA00047943"/>
    </source>
</evidence>
<dbReference type="AlphaFoldDB" id="A0A8J3UZS0"/>
<dbReference type="PANTHER" id="PTHR43675">
    <property type="entry name" value="ARSENITE METHYLTRANSFERASE"/>
    <property type="match status" value="1"/>
</dbReference>
<gene>
    <name evidence="10" type="ORF">Pth03_25470</name>
</gene>
<proteinExistence type="inferred from homology"/>
<evidence type="ECO:0000256" key="4">
    <source>
        <dbReference type="ARBA" id="ARBA00034521"/>
    </source>
</evidence>
<dbReference type="PROSITE" id="PS51186">
    <property type="entry name" value="GNAT"/>
    <property type="match status" value="1"/>
</dbReference>
<dbReference type="SUPFAM" id="SSF53335">
    <property type="entry name" value="S-adenosyl-L-methionine-dependent methyltransferases"/>
    <property type="match status" value="1"/>
</dbReference>
<dbReference type="Pfam" id="PF13847">
    <property type="entry name" value="Methyltransf_31"/>
    <property type="match status" value="1"/>
</dbReference>
<comment type="catalytic activity">
    <reaction evidence="7">
        <text>arsenic triglutathione + 2 [thioredoxin]-dithiol + 2 S-adenosyl-L-methionine + H2O = dimethylarsinous acid + 2 [thioredoxin]-disulfide + 3 glutathione + 2 S-adenosyl-L-homocysteine + 2 H(+)</text>
        <dbReference type="Rhea" id="RHEA:69464"/>
        <dbReference type="Rhea" id="RHEA-COMP:10698"/>
        <dbReference type="Rhea" id="RHEA-COMP:10700"/>
        <dbReference type="ChEBI" id="CHEBI:15377"/>
        <dbReference type="ChEBI" id="CHEBI:15378"/>
        <dbReference type="ChEBI" id="CHEBI:23808"/>
        <dbReference type="ChEBI" id="CHEBI:29950"/>
        <dbReference type="ChEBI" id="CHEBI:50058"/>
        <dbReference type="ChEBI" id="CHEBI:57856"/>
        <dbReference type="ChEBI" id="CHEBI:57925"/>
        <dbReference type="ChEBI" id="CHEBI:59789"/>
        <dbReference type="ChEBI" id="CHEBI:183640"/>
        <dbReference type="EC" id="2.1.1.137"/>
    </reaction>
</comment>
<dbReference type="Gene3D" id="3.40.630.30">
    <property type="match status" value="1"/>
</dbReference>
<dbReference type="Proteomes" id="UP000605992">
    <property type="component" value="Unassembled WGS sequence"/>
</dbReference>
<evidence type="ECO:0000259" key="9">
    <source>
        <dbReference type="PROSITE" id="PS51186"/>
    </source>
</evidence>
<evidence type="ECO:0000256" key="1">
    <source>
        <dbReference type="ARBA" id="ARBA00022679"/>
    </source>
</evidence>
<dbReference type="InterPro" id="IPR026669">
    <property type="entry name" value="Arsenite_MeTrfase-like"/>
</dbReference>
<sequence>MAHDEIIERYSGLARAGLAGEAIADCEPQTFEQESFGAAGYENVQDLPEGAARASLGCGNPVAVADLQAGQTVLDLGSGGGIDVLLSAKRVGPNGKAYGLDASPDMLELARRNAEQEGMANVEFLHGTIERIPLPDTSIDVIISNCVVNLSNDKAAVFTEAFRVLKPGARLGISDVVSEDDANPARRTVVEQQVGCAAGTLTISEYRELLHEAGFITTSVTLTADHGSGVHSAIIQAAKPSAPPGIVIRPMHDVDAEQVLAIYQAGLDTGDASFETVAPTWESFDQNKLHRLRYVAVDTTSERVVAWVAASAVSNRPVYVGVIEHSIYVDRRCQGRGIGRALLATFVAAAEDIGIWTIQTGVFPENASSLRLHQTAGFRIVGTRERIGCHHGVWRDVTFLERRSTVTGG</sequence>
<comment type="catalytic activity">
    <reaction evidence="8">
        <text>arsenic triglutathione + 3 [thioredoxin]-dithiol + 3 S-adenosyl-L-methionine = trimethylarsine + 3 [thioredoxin]-disulfide + 3 glutathione + 3 S-adenosyl-L-homocysteine + 3 H(+)</text>
        <dbReference type="Rhea" id="RHEA:69432"/>
        <dbReference type="Rhea" id="RHEA-COMP:10698"/>
        <dbReference type="Rhea" id="RHEA-COMP:10700"/>
        <dbReference type="ChEBI" id="CHEBI:15378"/>
        <dbReference type="ChEBI" id="CHEBI:27130"/>
        <dbReference type="ChEBI" id="CHEBI:29950"/>
        <dbReference type="ChEBI" id="CHEBI:50058"/>
        <dbReference type="ChEBI" id="CHEBI:57856"/>
        <dbReference type="ChEBI" id="CHEBI:57925"/>
        <dbReference type="ChEBI" id="CHEBI:59789"/>
        <dbReference type="ChEBI" id="CHEBI:183640"/>
        <dbReference type="EC" id="2.1.1.137"/>
    </reaction>
</comment>
<dbReference type="CDD" id="cd04301">
    <property type="entry name" value="NAT_SF"/>
    <property type="match status" value="1"/>
</dbReference>
<dbReference type="InterPro" id="IPR025714">
    <property type="entry name" value="Methyltranfer_dom"/>
</dbReference>
<comment type="catalytic activity">
    <reaction evidence="6">
        <text>arsenic triglutathione + [thioredoxin]-dithiol + S-adenosyl-L-methionine + 2 H2O = methylarsonous acid + [thioredoxin]-disulfide + 3 glutathione + S-adenosyl-L-homocysteine + H(+)</text>
        <dbReference type="Rhea" id="RHEA:69460"/>
        <dbReference type="Rhea" id="RHEA-COMP:10698"/>
        <dbReference type="Rhea" id="RHEA-COMP:10700"/>
        <dbReference type="ChEBI" id="CHEBI:15377"/>
        <dbReference type="ChEBI" id="CHEBI:15378"/>
        <dbReference type="ChEBI" id="CHEBI:17826"/>
        <dbReference type="ChEBI" id="CHEBI:29950"/>
        <dbReference type="ChEBI" id="CHEBI:50058"/>
        <dbReference type="ChEBI" id="CHEBI:57856"/>
        <dbReference type="ChEBI" id="CHEBI:57925"/>
        <dbReference type="ChEBI" id="CHEBI:59789"/>
        <dbReference type="ChEBI" id="CHEBI:183640"/>
        <dbReference type="EC" id="2.1.1.137"/>
    </reaction>
</comment>
<keyword evidence="1" id="KW-0808">Transferase</keyword>
<reference evidence="10" key="1">
    <citation type="submission" date="2021-01" db="EMBL/GenBank/DDBJ databases">
        <title>Whole genome shotgun sequence of Planotetraspora thailandica NBRC 104271.</title>
        <authorList>
            <person name="Komaki H."/>
            <person name="Tamura T."/>
        </authorList>
    </citation>
    <scope>NUCLEOTIDE SEQUENCE</scope>
    <source>
        <strain evidence="10">NBRC 104271</strain>
    </source>
</reference>
<dbReference type="CDD" id="cd02440">
    <property type="entry name" value="AdoMet_MTases"/>
    <property type="match status" value="1"/>
</dbReference>
<evidence type="ECO:0000256" key="3">
    <source>
        <dbReference type="ARBA" id="ARBA00034487"/>
    </source>
</evidence>
<dbReference type="Pfam" id="PF00583">
    <property type="entry name" value="Acetyltransf_1"/>
    <property type="match status" value="1"/>
</dbReference>
<dbReference type="PANTHER" id="PTHR43675:SF8">
    <property type="entry name" value="ARSENITE METHYLTRANSFERASE"/>
    <property type="match status" value="1"/>
</dbReference>
<comment type="similarity">
    <text evidence="3">Belongs to the methyltransferase superfamily. Arsenite methyltransferase family.</text>
</comment>
<dbReference type="EMBL" id="BOOR01000014">
    <property type="protein sequence ID" value="GII54158.1"/>
    <property type="molecule type" value="Genomic_DNA"/>
</dbReference>
<comment type="caution">
    <text evidence="10">The sequence shown here is derived from an EMBL/GenBank/DDBJ whole genome shotgun (WGS) entry which is preliminary data.</text>
</comment>
<dbReference type="InterPro" id="IPR029063">
    <property type="entry name" value="SAM-dependent_MTases_sf"/>
</dbReference>
<name>A0A8J3UZS0_9ACTN</name>
<feature type="domain" description="N-acetyltransferase" evidence="9">
    <location>
        <begin position="246"/>
        <end position="400"/>
    </location>
</feature>
<dbReference type="GO" id="GO:0030791">
    <property type="term" value="F:arsenite methyltransferase activity"/>
    <property type="evidence" value="ECO:0007669"/>
    <property type="project" value="UniProtKB-EC"/>
</dbReference>
<accession>A0A8J3UZS0</accession>
<dbReference type="InterPro" id="IPR016181">
    <property type="entry name" value="Acyl_CoA_acyltransferase"/>
</dbReference>
<dbReference type="InterPro" id="IPR000182">
    <property type="entry name" value="GNAT_dom"/>
</dbReference>
<dbReference type="Gene3D" id="3.40.50.150">
    <property type="entry name" value="Vaccinia Virus protein VP39"/>
    <property type="match status" value="1"/>
</dbReference>
<evidence type="ECO:0000313" key="11">
    <source>
        <dbReference type="Proteomes" id="UP000605992"/>
    </source>
</evidence>